<organism evidence="2 3">
    <name type="scientific">Tenacibaculum polynesiense</name>
    <dbReference type="NCBI Taxonomy" id="3137857"/>
    <lineage>
        <taxon>Bacteria</taxon>
        <taxon>Pseudomonadati</taxon>
        <taxon>Bacteroidota</taxon>
        <taxon>Flavobacteriia</taxon>
        <taxon>Flavobacteriales</taxon>
        <taxon>Flavobacteriaceae</taxon>
        <taxon>Tenacibaculum</taxon>
    </lineage>
</organism>
<dbReference type="InterPro" id="IPR013740">
    <property type="entry name" value="Redoxin"/>
</dbReference>
<accession>A0ABP1EXR2</accession>
<sequence length="183" mass="21130">MIKFLKKHYSNILFLLVLGLLLFPSTRVYFIRLISFSPSVNEVKEQVHLDSYEWNLKGLNAQNINFKEEKGKVIFVSFWATWCPPCIAELPSIKKLHQDYGNKVSFLLVTNEDWGTVSKFYEKNEYNFPTYNYVSAVPSKLQSNSIPATFILDKSGKIIVDKKGPANWNTEKIRSLLDDLLAK</sequence>
<proteinExistence type="predicted"/>
<evidence type="ECO:0000313" key="2">
    <source>
        <dbReference type="EMBL" id="CAL2103163.1"/>
    </source>
</evidence>
<name>A0ABP1EXR2_9FLAO</name>
<protein>
    <submittedName>
        <fullName evidence="2">Cytochrome c biogenesis protein CcmG, thiol:disulfide interchange protein DsbE</fullName>
    </submittedName>
</protein>
<dbReference type="InterPro" id="IPR013766">
    <property type="entry name" value="Thioredoxin_domain"/>
</dbReference>
<dbReference type="Pfam" id="PF08534">
    <property type="entry name" value="Redoxin"/>
    <property type="match status" value="1"/>
</dbReference>
<dbReference type="EMBL" id="CAXJIO010000012">
    <property type="protein sequence ID" value="CAL2103163.1"/>
    <property type="molecule type" value="Genomic_DNA"/>
</dbReference>
<dbReference type="InterPro" id="IPR036249">
    <property type="entry name" value="Thioredoxin-like_sf"/>
</dbReference>
<evidence type="ECO:0000259" key="1">
    <source>
        <dbReference type="PROSITE" id="PS51352"/>
    </source>
</evidence>
<dbReference type="InterPro" id="IPR050553">
    <property type="entry name" value="Thioredoxin_ResA/DsbE_sf"/>
</dbReference>
<dbReference type="Proteomes" id="UP001497527">
    <property type="component" value="Unassembled WGS sequence"/>
</dbReference>
<dbReference type="PANTHER" id="PTHR42852:SF13">
    <property type="entry name" value="PROTEIN DIPZ"/>
    <property type="match status" value="1"/>
</dbReference>
<reference evidence="2 3" key="1">
    <citation type="submission" date="2024-05" db="EMBL/GenBank/DDBJ databases">
        <authorList>
            <person name="Duchaud E."/>
        </authorList>
    </citation>
    <scope>NUCLEOTIDE SEQUENCE [LARGE SCALE GENOMIC DNA]</scope>
    <source>
        <strain evidence="2">Ena-SAMPLE-TAB-13-05-2024-13:56:06:370-140308</strain>
    </source>
</reference>
<dbReference type="CDD" id="cd02966">
    <property type="entry name" value="TlpA_like_family"/>
    <property type="match status" value="1"/>
</dbReference>
<dbReference type="PROSITE" id="PS51352">
    <property type="entry name" value="THIOREDOXIN_2"/>
    <property type="match status" value="1"/>
</dbReference>
<gene>
    <name evidence="2" type="ORF">T190423A01A_30277</name>
</gene>
<feature type="domain" description="Thioredoxin" evidence="1">
    <location>
        <begin position="31"/>
        <end position="182"/>
    </location>
</feature>
<dbReference type="SUPFAM" id="SSF52833">
    <property type="entry name" value="Thioredoxin-like"/>
    <property type="match status" value="1"/>
</dbReference>
<keyword evidence="3" id="KW-1185">Reference proteome</keyword>
<evidence type="ECO:0000313" key="3">
    <source>
        <dbReference type="Proteomes" id="UP001497527"/>
    </source>
</evidence>
<comment type="caution">
    <text evidence="2">The sequence shown here is derived from an EMBL/GenBank/DDBJ whole genome shotgun (WGS) entry which is preliminary data.</text>
</comment>
<dbReference type="PANTHER" id="PTHR42852">
    <property type="entry name" value="THIOL:DISULFIDE INTERCHANGE PROTEIN DSBE"/>
    <property type="match status" value="1"/>
</dbReference>
<dbReference type="RefSeq" id="WP_348717192.1">
    <property type="nucleotide sequence ID" value="NZ_CAXJIO010000012.1"/>
</dbReference>
<dbReference type="Gene3D" id="3.40.30.10">
    <property type="entry name" value="Glutaredoxin"/>
    <property type="match status" value="1"/>
</dbReference>